<organism evidence="3">
    <name type="scientific">Planktothricoides raciborskii GIHE-MW2</name>
    <dbReference type="NCBI Taxonomy" id="2792601"/>
    <lineage>
        <taxon>Bacteria</taxon>
        <taxon>Bacillati</taxon>
        <taxon>Cyanobacteriota</taxon>
        <taxon>Cyanophyceae</taxon>
        <taxon>Oscillatoriophycideae</taxon>
        <taxon>Oscillatoriales</taxon>
        <taxon>Oscillatoriaceae</taxon>
        <taxon>Planktothricoides</taxon>
    </lineage>
</organism>
<evidence type="ECO:0000256" key="2">
    <source>
        <dbReference type="SAM" id="SignalP"/>
    </source>
</evidence>
<dbReference type="RefSeq" id="WP_156331905.1">
    <property type="nucleotide sequence ID" value="NZ_CP159837.1"/>
</dbReference>
<sequence>MMKPHRRIFHLLITLFLICLMGCAPAQASLDMSARLSRLESEFFMVRSQINSLESQVSRLNNRLDFAQIRQAPEPAIFPLPQREIVESPNKQQFDRLATLLIELKEQINTLETRFSQLEAQFNQTNQ</sequence>
<keyword evidence="2" id="KW-0732">Signal</keyword>
<dbReference type="Gene3D" id="1.20.5.340">
    <property type="match status" value="1"/>
</dbReference>
<reference evidence="3" key="1">
    <citation type="submission" date="2024-07" db="EMBL/GenBank/DDBJ databases">
        <authorList>
            <person name="Kim Y.J."/>
            <person name="Jeong J.Y."/>
        </authorList>
    </citation>
    <scope>NUCLEOTIDE SEQUENCE</scope>
    <source>
        <strain evidence="3">GIHE-MW2</strain>
    </source>
</reference>
<evidence type="ECO:0000256" key="1">
    <source>
        <dbReference type="SAM" id="Coils"/>
    </source>
</evidence>
<keyword evidence="1" id="KW-0175">Coiled coil</keyword>
<feature type="chain" id="PRO_5043325079" evidence="2">
    <location>
        <begin position="27"/>
        <end position="127"/>
    </location>
</feature>
<dbReference type="AlphaFoldDB" id="A0AAU8JI60"/>
<feature type="signal peptide" evidence="2">
    <location>
        <begin position="1"/>
        <end position="26"/>
    </location>
</feature>
<accession>A0AAU8JI60</accession>
<gene>
    <name evidence="3" type="ORF">ABWT76_001265</name>
</gene>
<name>A0AAU8JI60_9CYAN</name>
<evidence type="ECO:0000313" key="3">
    <source>
        <dbReference type="EMBL" id="XCM38416.1"/>
    </source>
</evidence>
<dbReference type="EMBL" id="CP159837">
    <property type="protein sequence ID" value="XCM38416.1"/>
    <property type="molecule type" value="Genomic_DNA"/>
</dbReference>
<protein>
    <submittedName>
        <fullName evidence="3">Uncharacterized protein</fullName>
    </submittedName>
</protein>
<proteinExistence type="predicted"/>
<feature type="coiled-coil region" evidence="1">
    <location>
        <begin position="94"/>
        <end position="121"/>
    </location>
</feature>